<feature type="compositionally biased region" description="Polar residues" evidence="1">
    <location>
        <begin position="292"/>
        <end position="304"/>
    </location>
</feature>
<keyword evidence="3" id="KW-1185">Reference proteome</keyword>
<feature type="region of interest" description="Disordered" evidence="1">
    <location>
        <begin position="288"/>
        <end position="315"/>
    </location>
</feature>
<name>A0A843VLL6_COLES</name>
<sequence>MRSCGTTTRSRSSSPSRLLRPAQTTLLKSTKGFVIFHAPCNLFSSLEQPYVKRRKDRSAIQGTVLALSEPSTDPVNATARYVAFRGLIVTSPFSPSQGDMRSVAIWLPDLTTLSRCSHPCVAFWARPVAFLIWLCRDLRILPETTSSEGVQFSQLEDKLFLFGVNCERDMLKTRSNKCLHRDKPKEKSISIPLRVLAEGHLGVNPRPLRWCQRPDMDANINPGVQRYGRQSLWPACVAELQASETRKPAIGGLSPTALKAVKSPDCSGDLLLQGGCWIDEEGLPDLGMPWSSLRNPESSTSRSFLGQPKESFTEP</sequence>
<gene>
    <name evidence="2" type="ORF">Taro_030110</name>
</gene>
<protein>
    <submittedName>
        <fullName evidence="2">Uncharacterized protein</fullName>
    </submittedName>
</protein>
<dbReference type="Proteomes" id="UP000652761">
    <property type="component" value="Unassembled WGS sequence"/>
</dbReference>
<accession>A0A843VLL6</accession>
<dbReference type="EMBL" id="NMUH01002046">
    <property type="protein sequence ID" value="MQL97418.1"/>
    <property type="molecule type" value="Genomic_DNA"/>
</dbReference>
<proteinExistence type="predicted"/>
<evidence type="ECO:0000313" key="3">
    <source>
        <dbReference type="Proteomes" id="UP000652761"/>
    </source>
</evidence>
<dbReference type="AlphaFoldDB" id="A0A843VLL6"/>
<evidence type="ECO:0000313" key="2">
    <source>
        <dbReference type="EMBL" id="MQL97418.1"/>
    </source>
</evidence>
<comment type="caution">
    <text evidence="2">The sequence shown here is derived from an EMBL/GenBank/DDBJ whole genome shotgun (WGS) entry which is preliminary data.</text>
</comment>
<evidence type="ECO:0000256" key="1">
    <source>
        <dbReference type="SAM" id="MobiDB-lite"/>
    </source>
</evidence>
<reference evidence="2" key="1">
    <citation type="submission" date="2017-07" db="EMBL/GenBank/DDBJ databases">
        <title>Taro Niue Genome Assembly and Annotation.</title>
        <authorList>
            <person name="Atibalentja N."/>
            <person name="Keating K."/>
            <person name="Fields C.J."/>
        </authorList>
    </citation>
    <scope>NUCLEOTIDE SEQUENCE</scope>
    <source>
        <strain evidence="2">Niue_2</strain>
        <tissue evidence="2">Leaf</tissue>
    </source>
</reference>
<organism evidence="2 3">
    <name type="scientific">Colocasia esculenta</name>
    <name type="common">Wild taro</name>
    <name type="synonym">Arum esculentum</name>
    <dbReference type="NCBI Taxonomy" id="4460"/>
    <lineage>
        <taxon>Eukaryota</taxon>
        <taxon>Viridiplantae</taxon>
        <taxon>Streptophyta</taxon>
        <taxon>Embryophyta</taxon>
        <taxon>Tracheophyta</taxon>
        <taxon>Spermatophyta</taxon>
        <taxon>Magnoliopsida</taxon>
        <taxon>Liliopsida</taxon>
        <taxon>Araceae</taxon>
        <taxon>Aroideae</taxon>
        <taxon>Colocasieae</taxon>
        <taxon>Colocasia</taxon>
    </lineage>
</organism>